<dbReference type="Pfam" id="PF02620">
    <property type="entry name" value="YceD"/>
    <property type="match status" value="1"/>
</dbReference>
<dbReference type="PANTHER" id="PTHR34374:SF1">
    <property type="entry name" value="LARGE RIBOSOMAL RNA SUBUNIT ACCUMULATION PROTEIN YCED HOMOLOG 1, CHLOROPLASTIC"/>
    <property type="match status" value="1"/>
</dbReference>
<protein>
    <submittedName>
        <fullName evidence="1">Metal-binding protein</fullName>
    </submittedName>
</protein>
<proteinExistence type="predicted"/>
<organism evidence="1 2">
    <name type="scientific">Paenibacillus xylanivorans</name>
    <dbReference type="NCBI Taxonomy" id="1705561"/>
    <lineage>
        <taxon>Bacteria</taxon>
        <taxon>Bacillati</taxon>
        <taxon>Bacillota</taxon>
        <taxon>Bacilli</taxon>
        <taxon>Bacillales</taxon>
        <taxon>Paenibacillaceae</taxon>
        <taxon>Paenibacillus</taxon>
    </lineage>
</organism>
<gene>
    <name evidence="1" type="ORF">AMS66_27295</name>
</gene>
<sequence length="168" mass="18928">MLMPFRKVATSDRPLQFNEQWDIKELVSNRQDITAVTPLTADLSAEYTEGDVVDVHGKLTAGVDMLCSRCLKPINEHFHIDFHEQFKQGKQPEELPEDDDTFYVDGESVDLKGYAEEAFLLDLPFIPLCSDTCKGLCPKCGHELNEGDCGCDNQVIDPRLAGLKDFFK</sequence>
<comment type="caution">
    <text evidence="1">The sequence shown here is derived from an EMBL/GenBank/DDBJ whole genome shotgun (WGS) entry which is preliminary data.</text>
</comment>
<dbReference type="RefSeq" id="WP_053783765.1">
    <property type="nucleotide sequence ID" value="NZ_LITU01000081.1"/>
</dbReference>
<dbReference type="AlphaFoldDB" id="A0A0M9BKP8"/>
<keyword evidence="2" id="KW-1185">Reference proteome</keyword>
<accession>A0A0M9BKP8</accession>
<dbReference type="OrthoDB" id="9790372at2"/>
<dbReference type="PATRIC" id="fig|1705561.3.peg.5743"/>
<dbReference type="EMBL" id="LITU01000081">
    <property type="protein sequence ID" value="KOY13416.1"/>
    <property type="molecule type" value="Genomic_DNA"/>
</dbReference>
<dbReference type="PANTHER" id="PTHR34374">
    <property type="entry name" value="LARGE RIBOSOMAL RNA SUBUNIT ACCUMULATION PROTEIN YCED HOMOLOG 1, CHLOROPLASTIC"/>
    <property type="match status" value="1"/>
</dbReference>
<evidence type="ECO:0000313" key="2">
    <source>
        <dbReference type="Proteomes" id="UP000037688"/>
    </source>
</evidence>
<name>A0A0M9BKP8_9BACL</name>
<dbReference type="InterPro" id="IPR003772">
    <property type="entry name" value="YceD"/>
</dbReference>
<dbReference type="Proteomes" id="UP000037688">
    <property type="component" value="Unassembled WGS sequence"/>
</dbReference>
<evidence type="ECO:0000313" key="1">
    <source>
        <dbReference type="EMBL" id="KOY13416.1"/>
    </source>
</evidence>
<reference evidence="1 2" key="1">
    <citation type="submission" date="2015-08" db="EMBL/GenBank/DDBJ databases">
        <title>Draft genome sequence of cellulolytic and xylanolytic Paenibacillus sp. A59, isolated from a decaying forest soil from Patagonia, Argentina.</title>
        <authorList>
            <person name="Ghio S."/>
            <person name="Caceres A.M."/>
            <person name="Talia P."/>
            <person name="Grasso D."/>
            <person name="Campos E."/>
        </authorList>
    </citation>
    <scope>NUCLEOTIDE SEQUENCE [LARGE SCALE GENOMIC DNA]</scope>
    <source>
        <strain evidence="1 2">A59</strain>
    </source>
</reference>